<dbReference type="Pfam" id="PF02984">
    <property type="entry name" value="Cyclin_C"/>
    <property type="match status" value="1"/>
</dbReference>
<reference evidence="2 3" key="1">
    <citation type="journal article" date="2016" name="DNA Res.">
        <title>The draft genome of MD-2 pineapple using hybrid error correction of long reads.</title>
        <authorList>
            <person name="Redwan R.M."/>
            <person name="Saidin A."/>
            <person name="Kumar S.V."/>
        </authorList>
    </citation>
    <scope>NUCLEOTIDE SEQUENCE [LARGE SCALE GENOMIC DNA]</scope>
    <source>
        <strain evidence="3">cv. MD2</strain>
        <tissue evidence="2">Leaf</tissue>
    </source>
</reference>
<accession>A0A199VRG0</accession>
<dbReference type="SUPFAM" id="SSF47954">
    <property type="entry name" value="Cyclin-like"/>
    <property type="match status" value="1"/>
</dbReference>
<dbReference type="Proteomes" id="UP000092600">
    <property type="component" value="Unassembled WGS sequence"/>
</dbReference>
<comment type="caution">
    <text evidence="2">The sequence shown here is derived from an EMBL/GenBank/DDBJ whole genome shotgun (WGS) entry which is preliminary data.</text>
</comment>
<dbReference type="STRING" id="4615.A0A199VRG0"/>
<gene>
    <name evidence="2" type="ORF">ACMD2_14992</name>
</gene>
<dbReference type="InterPro" id="IPR004367">
    <property type="entry name" value="Cyclin_C-dom"/>
</dbReference>
<name>A0A199VRG0_ANACO</name>
<dbReference type="EMBL" id="LSRQ01001054">
    <property type="protein sequence ID" value="OAY79598.1"/>
    <property type="molecule type" value="Genomic_DNA"/>
</dbReference>
<feature type="domain" description="Cyclin C-terminal" evidence="1">
    <location>
        <begin position="3"/>
        <end position="52"/>
    </location>
</feature>
<feature type="non-terminal residue" evidence="2">
    <location>
        <position position="1"/>
    </location>
</feature>
<sequence length="107" mass="12026">NMTLHHYTLYKPSELCDCAKALHRLFCNSPGSNLPAIREKYSQHKEKEKASFLRKFGTKVHVETQGEEVEATSTHLRVLPPLPTPAFSPTWEATRASLSSNAIGFRS</sequence>
<proteinExistence type="predicted"/>
<evidence type="ECO:0000313" key="2">
    <source>
        <dbReference type="EMBL" id="OAY79598.1"/>
    </source>
</evidence>
<organism evidence="2 3">
    <name type="scientific">Ananas comosus</name>
    <name type="common">Pineapple</name>
    <name type="synonym">Ananas ananas</name>
    <dbReference type="NCBI Taxonomy" id="4615"/>
    <lineage>
        <taxon>Eukaryota</taxon>
        <taxon>Viridiplantae</taxon>
        <taxon>Streptophyta</taxon>
        <taxon>Embryophyta</taxon>
        <taxon>Tracheophyta</taxon>
        <taxon>Spermatophyta</taxon>
        <taxon>Magnoliopsida</taxon>
        <taxon>Liliopsida</taxon>
        <taxon>Poales</taxon>
        <taxon>Bromeliaceae</taxon>
        <taxon>Bromelioideae</taxon>
        <taxon>Ananas</taxon>
    </lineage>
</organism>
<protein>
    <submittedName>
        <fullName evidence="2">Cyclin-A1-3</fullName>
    </submittedName>
</protein>
<evidence type="ECO:0000313" key="3">
    <source>
        <dbReference type="Proteomes" id="UP000092600"/>
    </source>
</evidence>
<dbReference type="AlphaFoldDB" id="A0A199VRG0"/>
<evidence type="ECO:0000259" key="1">
    <source>
        <dbReference type="Pfam" id="PF02984"/>
    </source>
</evidence>
<dbReference type="Gene3D" id="1.10.472.10">
    <property type="entry name" value="Cyclin-like"/>
    <property type="match status" value="1"/>
</dbReference>
<dbReference type="InterPro" id="IPR036915">
    <property type="entry name" value="Cyclin-like_sf"/>
</dbReference>